<keyword evidence="1" id="KW-0472">Membrane</keyword>
<sequence>MKMVCRKHSLIQRMRTVASSLALLGMAAGAQAASCRIPVADAFAQVAYPAVSAGFNSVGPGGIFSQAFAFTTNVSGYTNTVSMLSDAAAYGHAPGPYPRSYAFTGAGPLSNNTINYVDYGQRPGPGTMRYDFATPLGANDGILVMDTDLNEVVTLEFYDAANNLLSTAGWSTPLIRSVTGSGTLSNNGTSITIVGDTQDTPDATYLVMPAAGTAISRVVLTGRTPSPGSWDIQFVHGDCSINAVNDDFSAAVIPQTGGNTASVLSNDTLGSSPPVTATPSTVTPSLLDNGGIPGLVLNGNGTFTVPAGAQAGDHSITYRICDSDPNKPDVCDEATAIIRVQTPAIDAVNDDFTTTPVSPAGGTTPSVLGNDTLTGSPASAGAVTLSIVNNGGMTGLILNPAGTFTVPANTPAGDYTVTYRICDAATPALCDNATVLIRVQTPAIDAVNDNFTATPVSPAGGTTPSVLGNDTLAGNPASAGAVTLSIVNNGGLTGLILNPAGAFTVPANTPAGSYTVTYRICSQASPSLCDDATAIVDVQGAPIAAIPTLSFWGLLLSALSLWIALLALPPKHNPWK</sequence>
<evidence type="ECO:0000256" key="2">
    <source>
        <dbReference type="SAM" id="SignalP"/>
    </source>
</evidence>
<dbReference type="Proteomes" id="UP000580043">
    <property type="component" value="Unassembled WGS sequence"/>
</dbReference>
<proteinExistence type="predicted"/>
<reference evidence="3 4" key="1">
    <citation type="submission" date="2020-04" db="EMBL/GenBank/DDBJ databases">
        <title>Zoogloea sp. G-4-1-14 isolated from soil.</title>
        <authorList>
            <person name="Dahal R.H."/>
        </authorList>
    </citation>
    <scope>NUCLEOTIDE SEQUENCE [LARGE SCALE GENOMIC DNA]</scope>
    <source>
        <strain evidence="3 4">G-4-1-14</strain>
    </source>
</reference>
<accession>A0A848G2F5</accession>
<dbReference type="EMBL" id="JABBGA010000003">
    <property type="protein sequence ID" value="NML25280.1"/>
    <property type="molecule type" value="Genomic_DNA"/>
</dbReference>
<protein>
    <recommendedName>
        <fullName evidence="5">IPTL-CTERM sorting domain-containing protein</fullName>
    </recommendedName>
</protein>
<feature type="signal peptide" evidence="2">
    <location>
        <begin position="1"/>
        <end position="32"/>
    </location>
</feature>
<keyword evidence="1" id="KW-0812">Transmembrane</keyword>
<name>A0A848G2F5_9RHOO</name>
<gene>
    <name evidence="3" type="ORF">HHL15_05975</name>
</gene>
<feature type="transmembrane region" description="Helical" evidence="1">
    <location>
        <begin position="549"/>
        <end position="568"/>
    </location>
</feature>
<feature type="chain" id="PRO_5032972906" description="IPTL-CTERM sorting domain-containing protein" evidence="2">
    <location>
        <begin position="33"/>
        <end position="576"/>
    </location>
</feature>
<keyword evidence="1" id="KW-1133">Transmembrane helix</keyword>
<organism evidence="3 4">
    <name type="scientific">Zoogloea dura</name>
    <dbReference type="NCBI Taxonomy" id="2728840"/>
    <lineage>
        <taxon>Bacteria</taxon>
        <taxon>Pseudomonadati</taxon>
        <taxon>Pseudomonadota</taxon>
        <taxon>Betaproteobacteria</taxon>
        <taxon>Rhodocyclales</taxon>
        <taxon>Zoogloeaceae</taxon>
        <taxon>Zoogloea</taxon>
    </lineage>
</organism>
<evidence type="ECO:0008006" key="5">
    <source>
        <dbReference type="Google" id="ProtNLM"/>
    </source>
</evidence>
<dbReference type="AlphaFoldDB" id="A0A848G2F5"/>
<evidence type="ECO:0000313" key="4">
    <source>
        <dbReference type="Proteomes" id="UP000580043"/>
    </source>
</evidence>
<evidence type="ECO:0000313" key="3">
    <source>
        <dbReference type="EMBL" id="NML25280.1"/>
    </source>
</evidence>
<evidence type="ECO:0000256" key="1">
    <source>
        <dbReference type="SAM" id="Phobius"/>
    </source>
</evidence>
<keyword evidence="2" id="KW-0732">Signal</keyword>
<comment type="caution">
    <text evidence="3">The sequence shown here is derived from an EMBL/GenBank/DDBJ whole genome shotgun (WGS) entry which is preliminary data.</text>
</comment>
<keyword evidence="4" id="KW-1185">Reference proteome</keyword>
<dbReference type="RefSeq" id="WP_169144914.1">
    <property type="nucleotide sequence ID" value="NZ_JABBGA010000003.1"/>
</dbReference>